<feature type="chain" id="PRO_5046713249" evidence="2">
    <location>
        <begin position="39"/>
        <end position="174"/>
    </location>
</feature>
<sequence>MSSHSPRSPHSPRTALARLAVTAAAGVLLAAAVAPAVADEDGRAVPAGTPAPAAGAATTPAPAASPTSPTSTALPASTASPTATAPAQSGTPDSATRFYRGRVTARGGLALRSRPDRGSQVLRVARQGETVWIYCKTNGANVDGNHLWYLLADGTWAWGSARYIDNIGPAPRWC</sequence>
<evidence type="ECO:0000313" key="5">
    <source>
        <dbReference type="Proteomes" id="UP001595824"/>
    </source>
</evidence>
<dbReference type="Gene3D" id="2.30.30.40">
    <property type="entry name" value="SH3 Domains"/>
    <property type="match status" value="1"/>
</dbReference>
<dbReference type="InterPro" id="IPR006311">
    <property type="entry name" value="TAT_signal"/>
</dbReference>
<gene>
    <name evidence="4" type="ORF">ACFPC0_26755</name>
</gene>
<dbReference type="EMBL" id="JBHSDP010000025">
    <property type="protein sequence ID" value="MFC4331312.1"/>
    <property type="molecule type" value="Genomic_DNA"/>
</dbReference>
<dbReference type="InterPro" id="IPR003646">
    <property type="entry name" value="SH3-like_bac-type"/>
</dbReference>
<evidence type="ECO:0000256" key="2">
    <source>
        <dbReference type="SAM" id="SignalP"/>
    </source>
</evidence>
<organism evidence="4 5">
    <name type="scientific">Streptomyces andamanensis</name>
    <dbReference type="NCBI Taxonomy" id="1565035"/>
    <lineage>
        <taxon>Bacteria</taxon>
        <taxon>Bacillati</taxon>
        <taxon>Actinomycetota</taxon>
        <taxon>Actinomycetes</taxon>
        <taxon>Kitasatosporales</taxon>
        <taxon>Streptomycetaceae</taxon>
        <taxon>Streptomyces</taxon>
    </lineage>
</organism>
<keyword evidence="2" id="KW-0732">Signal</keyword>
<dbReference type="PROSITE" id="PS51318">
    <property type="entry name" value="TAT"/>
    <property type="match status" value="1"/>
</dbReference>
<evidence type="ECO:0000259" key="3">
    <source>
        <dbReference type="Pfam" id="PF08239"/>
    </source>
</evidence>
<comment type="caution">
    <text evidence="4">The sequence shown here is derived from an EMBL/GenBank/DDBJ whole genome shotgun (WGS) entry which is preliminary data.</text>
</comment>
<keyword evidence="5" id="KW-1185">Reference proteome</keyword>
<proteinExistence type="predicted"/>
<feature type="signal peptide" evidence="2">
    <location>
        <begin position="1"/>
        <end position="38"/>
    </location>
</feature>
<dbReference type="Pfam" id="PF08239">
    <property type="entry name" value="SH3_3"/>
    <property type="match status" value="1"/>
</dbReference>
<dbReference type="RefSeq" id="WP_381742574.1">
    <property type="nucleotide sequence ID" value="NZ_JBHSDP010000025.1"/>
</dbReference>
<feature type="domain" description="SH3b" evidence="3">
    <location>
        <begin position="107"/>
        <end position="165"/>
    </location>
</feature>
<accession>A0ABV8TL28</accession>
<name>A0ABV8TL28_9ACTN</name>
<evidence type="ECO:0000313" key="4">
    <source>
        <dbReference type="EMBL" id="MFC4331312.1"/>
    </source>
</evidence>
<protein>
    <submittedName>
        <fullName evidence="4">SH3 domain-containing protein</fullName>
    </submittedName>
</protein>
<reference evidence="5" key="1">
    <citation type="journal article" date="2019" name="Int. J. Syst. Evol. Microbiol.">
        <title>The Global Catalogue of Microorganisms (GCM) 10K type strain sequencing project: providing services to taxonomists for standard genome sequencing and annotation.</title>
        <authorList>
            <consortium name="The Broad Institute Genomics Platform"/>
            <consortium name="The Broad Institute Genome Sequencing Center for Infectious Disease"/>
            <person name="Wu L."/>
            <person name="Ma J."/>
        </authorList>
    </citation>
    <scope>NUCLEOTIDE SEQUENCE [LARGE SCALE GENOMIC DNA]</scope>
    <source>
        <strain evidence="5">PCU 347</strain>
    </source>
</reference>
<dbReference type="Proteomes" id="UP001595824">
    <property type="component" value="Unassembled WGS sequence"/>
</dbReference>
<feature type="compositionally biased region" description="Low complexity" evidence="1">
    <location>
        <begin position="46"/>
        <end position="92"/>
    </location>
</feature>
<evidence type="ECO:0000256" key="1">
    <source>
        <dbReference type="SAM" id="MobiDB-lite"/>
    </source>
</evidence>
<feature type="region of interest" description="Disordered" evidence="1">
    <location>
        <begin position="43"/>
        <end position="96"/>
    </location>
</feature>